<gene>
    <name evidence="2" type="ORF">CUS_4794</name>
</gene>
<dbReference type="InterPro" id="IPR016181">
    <property type="entry name" value="Acyl_CoA_acyltransferase"/>
</dbReference>
<dbReference type="Pfam" id="PF00583">
    <property type="entry name" value="Acetyltransf_1"/>
    <property type="match status" value="1"/>
</dbReference>
<dbReference type="InterPro" id="IPR000182">
    <property type="entry name" value="GNAT_dom"/>
</dbReference>
<dbReference type="InterPro" id="IPR052523">
    <property type="entry name" value="Trichothecene_AcTrans"/>
</dbReference>
<dbReference type="Proteomes" id="UP000004259">
    <property type="component" value="Unassembled WGS sequence"/>
</dbReference>
<reference evidence="2 3" key="1">
    <citation type="submission" date="2011-02" db="EMBL/GenBank/DDBJ databases">
        <authorList>
            <person name="Nelson K.E."/>
            <person name="Sutton G."/>
            <person name="Torralba M."/>
            <person name="Durkin S."/>
            <person name="Harkins D."/>
            <person name="Montgomery R."/>
            <person name="Ziemer C."/>
            <person name="Klaassens E."/>
            <person name="Ocuiv P."/>
            <person name="Morrison M."/>
        </authorList>
    </citation>
    <scope>NUCLEOTIDE SEQUENCE [LARGE SCALE GENOMIC DNA]</scope>
    <source>
        <strain evidence="2 3">8</strain>
    </source>
</reference>
<comment type="caution">
    <text evidence="2">The sequence shown here is derived from an EMBL/GenBank/DDBJ whole genome shotgun (WGS) entry which is preliminary data.</text>
</comment>
<dbReference type="AlphaFoldDB" id="E9S895"/>
<keyword evidence="2" id="KW-0808">Transferase</keyword>
<dbReference type="STRING" id="246199.CUS_4794"/>
<dbReference type="CDD" id="cd04301">
    <property type="entry name" value="NAT_SF"/>
    <property type="match status" value="1"/>
</dbReference>
<dbReference type="OrthoDB" id="3256225at2"/>
<feature type="domain" description="N-acetyltransferase" evidence="1">
    <location>
        <begin position="2"/>
        <end position="208"/>
    </location>
</feature>
<evidence type="ECO:0000313" key="3">
    <source>
        <dbReference type="Proteomes" id="UP000004259"/>
    </source>
</evidence>
<dbReference type="eggNOG" id="COG0456">
    <property type="taxonomic scope" value="Bacteria"/>
</dbReference>
<evidence type="ECO:0000313" key="2">
    <source>
        <dbReference type="EMBL" id="EGC04489.1"/>
    </source>
</evidence>
<keyword evidence="3" id="KW-1185">Reference proteome</keyword>
<organism evidence="2 3">
    <name type="scientific">Ruminococcus albus 8</name>
    <dbReference type="NCBI Taxonomy" id="246199"/>
    <lineage>
        <taxon>Bacteria</taxon>
        <taxon>Bacillati</taxon>
        <taxon>Bacillota</taxon>
        <taxon>Clostridia</taxon>
        <taxon>Eubacteriales</taxon>
        <taxon>Oscillospiraceae</taxon>
        <taxon>Ruminococcus</taxon>
    </lineage>
</organism>
<dbReference type="PANTHER" id="PTHR42791">
    <property type="entry name" value="GNAT FAMILY ACETYLTRANSFERASE"/>
    <property type="match status" value="1"/>
</dbReference>
<dbReference type="RefSeq" id="WP_002847186.1">
    <property type="nucleotide sequence ID" value="NZ_ADKM02000019.1"/>
</dbReference>
<dbReference type="PANTHER" id="PTHR42791:SF1">
    <property type="entry name" value="N-ACETYLTRANSFERASE DOMAIN-CONTAINING PROTEIN"/>
    <property type="match status" value="1"/>
</dbReference>
<protein>
    <submittedName>
        <fullName evidence="2">Acetyltransferase, GNAT family</fullName>
    </submittedName>
</protein>
<dbReference type="SUPFAM" id="SSF55729">
    <property type="entry name" value="Acyl-CoA N-acyltransferases (Nat)"/>
    <property type="match status" value="1"/>
</dbReference>
<proteinExistence type="predicted"/>
<sequence length="208" mass="23680">MLDYRKMTQNELVSCALLASQAFYGYEYFSIFVPDDKRRERFLDALIKCEFRANANSAETRFVTARENGRIVAVAQLCTPDFKRASDLDYIRSGYLSAMFRGGIMAVNAWVDMDRAASAPCHELAGNNWYLSLLTVAKSEEGHGIGSRFLNEYLIPYAKNAGGETLSLFTNSDINRRFYEKNGFNLFDERRFGYGGRSMGSWSYSMKL</sequence>
<name>E9S895_RUMAL</name>
<evidence type="ECO:0000259" key="1">
    <source>
        <dbReference type="PROSITE" id="PS51186"/>
    </source>
</evidence>
<dbReference type="GO" id="GO:0016747">
    <property type="term" value="F:acyltransferase activity, transferring groups other than amino-acyl groups"/>
    <property type="evidence" value="ECO:0007669"/>
    <property type="project" value="InterPro"/>
</dbReference>
<dbReference type="EMBL" id="ADKM02000019">
    <property type="protein sequence ID" value="EGC04489.1"/>
    <property type="molecule type" value="Genomic_DNA"/>
</dbReference>
<dbReference type="PROSITE" id="PS51186">
    <property type="entry name" value="GNAT"/>
    <property type="match status" value="1"/>
</dbReference>
<accession>E9S895</accession>
<dbReference type="Gene3D" id="3.40.630.30">
    <property type="match status" value="1"/>
</dbReference>